<dbReference type="Proteomes" id="UP001367508">
    <property type="component" value="Unassembled WGS sequence"/>
</dbReference>
<sequence>MESITKVVGKVAKRRITGRDSSSSYSTLIVRNLTTRKAALPDHQVAYPNQGVKGSLREAGAIEGTMARTRPLQSSCTPMQFTRVILRSNLGPMISKKRRIKWLMPPSVSLMNCLRTPDATFWPLSHYSNFF</sequence>
<proteinExistence type="predicted"/>
<comment type="caution">
    <text evidence="1">The sequence shown here is derived from an EMBL/GenBank/DDBJ whole genome shotgun (WGS) entry which is preliminary data.</text>
</comment>
<dbReference type="AlphaFoldDB" id="A0AAN9LY94"/>
<dbReference type="EMBL" id="JAYMYQ010000003">
    <property type="protein sequence ID" value="KAK7344650.1"/>
    <property type="molecule type" value="Genomic_DNA"/>
</dbReference>
<accession>A0AAN9LY94</accession>
<gene>
    <name evidence="1" type="ORF">VNO77_14530</name>
</gene>
<protein>
    <submittedName>
        <fullName evidence="1">Uncharacterized protein</fullName>
    </submittedName>
</protein>
<evidence type="ECO:0000313" key="2">
    <source>
        <dbReference type="Proteomes" id="UP001367508"/>
    </source>
</evidence>
<reference evidence="1 2" key="1">
    <citation type="submission" date="2024-01" db="EMBL/GenBank/DDBJ databases">
        <title>The genomes of 5 underutilized Papilionoideae crops provide insights into root nodulation and disease resistanc.</title>
        <authorList>
            <person name="Jiang F."/>
        </authorList>
    </citation>
    <scope>NUCLEOTIDE SEQUENCE [LARGE SCALE GENOMIC DNA]</scope>
    <source>
        <strain evidence="1">LVBAO_FW01</strain>
        <tissue evidence="1">Leaves</tissue>
    </source>
</reference>
<organism evidence="1 2">
    <name type="scientific">Canavalia gladiata</name>
    <name type="common">Sword bean</name>
    <name type="synonym">Dolichos gladiatus</name>
    <dbReference type="NCBI Taxonomy" id="3824"/>
    <lineage>
        <taxon>Eukaryota</taxon>
        <taxon>Viridiplantae</taxon>
        <taxon>Streptophyta</taxon>
        <taxon>Embryophyta</taxon>
        <taxon>Tracheophyta</taxon>
        <taxon>Spermatophyta</taxon>
        <taxon>Magnoliopsida</taxon>
        <taxon>eudicotyledons</taxon>
        <taxon>Gunneridae</taxon>
        <taxon>Pentapetalae</taxon>
        <taxon>rosids</taxon>
        <taxon>fabids</taxon>
        <taxon>Fabales</taxon>
        <taxon>Fabaceae</taxon>
        <taxon>Papilionoideae</taxon>
        <taxon>50 kb inversion clade</taxon>
        <taxon>NPAAA clade</taxon>
        <taxon>indigoferoid/millettioid clade</taxon>
        <taxon>Phaseoleae</taxon>
        <taxon>Canavalia</taxon>
    </lineage>
</organism>
<evidence type="ECO:0000313" key="1">
    <source>
        <dbReference type="EMBL" id="KAK7344650.1"/>
    </source>
</evidence>
<keyword evidence="2" id="KW-1185">Reference proteome</keyword>
<name>A0AAN9LY94_CANGL</name>